<accession>A0A383CLF7</accession>
<dbReference type="GO" id="GO:0009306">
    <property type="term" value="P:protein secretion"/>
    <property type="evidence" value="ECO:0007669"/>
    <property type="project" value="InterPro"/>
</dbReference>
<name>A0A383CLF7_9ZZZZ</name>
<dbReference type="PRINTS" id="PR00811">
    <property type="entry name" value="BCTERIALGSPD"/>
</dbReference>
<dbReference type="PANTHER" id="PTHR30332:SF17">
    <property type="entry name" value="TYPE IV PILIATION SYSTEM PROTEIN DR_0774-RELATED"/>
    <property type="match status" value="1"/>
</dbReference>
<evidence type="ECO:0000313" key="2">
    <source>
        <dbReference type="EMBL" id="SVE33032.1"/>
    </source>
</evidence>
<gene>
    <name evidence="2" type="ORF">METZ01_LOCUS485886</name>
</gene>
<evidence type="ECO:0000259" key="1">
    <source>
        <dbReference type="Pfam" id="PF00263"/>
    </source>
</evidence>
<organism evidence="2">
    <name type="scientific">marine metagenome</name>
    <dbReference type="NCBI Taxonomy" id="408172"/>
    <lineage>
        <taxon>unclassified sequences</taxon>
        <taxon>metagenomes</taxon>
        <taxon>ecological metagenomes</taxon>
    </lineage>
</organism>
<dbReference type="InterPro" id="IPR050810">
    <property type="entry name" value="Bact_Secretion_Sys_Channel"/>
</dbReference>
<feature type="domain" description="Type II/III secretion system secretin-like" evidence="1">
    <location>
        <begin position="51"/>
        <end position="219"/>
    </location>
</feature>
<dbReference type="InterPro" id="IPR004846">
    <property type="entry name" value="T2SS/T3SS_dom"/>
</dbReference>
<reference evidence="2" key="1">
    <citation type="submission" date="2018-05" db="EMBL/GenBank/DDBJ databases">
        <authorList>
            <person name="Lanie J.A."/>
            <person name="Ng W.-L."/>
            <person name="Kazmierczak K.M."/>
            <person name="Andrzejewski T.M."/>
            <person name="Davidsen T.M."/>
            <person name="Wayne K.J."/>
            <person name="Tettelin H."/>
            <person name="Glass J.I."/>
            <person name="Rusch D."/>
            <person name="Podicherti R."/>
            <person name="Tsui H.-C.T."/>
            <person name="Winkler M.E."/>
        </authorList>
    </citation>
    <scope>NUCLEOTIDE SEQUENCE</scope>
</reference>
<proteinExistence type="predicted"/>
<protein>
    <recommendedName>
        <fullName evidence="1">Type II/III secretion system secretin-like domain-containing protein</fullName>
    </recommendedName>
</protein>
<dbReference type="AlphaFoldDB" id="A0A383CLF7"/>
<dbReference type="InterPro" id="IPR001775">
    <property type="entry name" value="GspD/PilQ"/>
</dbReference>
<dbReference type="EMBL" id="UINC01209837">
    <property type="protein sequence ID" value="SVE33032.1"/>
    <property type="molecule type" value="Genomic_DNA"/>
</dbReference>
<feature type="non-terminal residue" evidence="2">
    <location>
        <position position="1"/>
    </location>
</feature>
<dbReference type="Pfam" id="PF00263">
    <property type="entry name" value="Secretin"/>
    <property type="match status" value="1"/>
</dbReference>
<dbReference type="GO" id="GO:0015627">
    <property type="term" value="C:type II protein secretion system complex"/>
    <property type="evidence" value="ECO:0007669"/>
    <property type="project" value="TreeGrafter"/>
</dbReference>
<feature type="non-terminal residue" evidence="2">
    <location>
        <position position="240"/>
    </location>
</feature>
<sequence length="240" mass="26114">RERAREFGLDLTQYSVGAVYSRETLGGASSNGPTLGRSLFSSVPAAAISFLETDSETRLVAQPQLRGQEGATLTLNLGDDIPVPTTAFTPIATGGATVNPLTSFNYRPVGVIVEMTPRVTYENEIILDLEVENSTLGPNVNVAGQSLPTFGTRRVITRLRLRDGESNLLAGLLREEDRRSLRGFPGILRLPIIRQLLSANDDTIKQTDIIMLLTPRIVRTHELTQENLSPIYIGTQGNIG</sequence>
<dbReference type="PANTHER" id="PTHR30332">
    <property type="entry name" value="PROBABLE GENERAL SECRETION PATHWAY PROTEIN D"/>
    <property type="match status" value="1"/>
</dbReference>